<dbReference type="RefSeq" id="WP_176277941.1">
    <property type="nucleotide sequence ID" value="NZ_JABWMH010000001.1"/>
</dbReference>
<dbReference type="EMBL" id="JABWMH010000001">
    <property type="protein sequence ID" value="NVD26367.1"/>
    <property type="molecule type" value="Genomic_DNA"/>
</dbReference>
<evidence type="ECO:0000313" key="2">
    <source>
        <dbReference type="Proteomes" id="UP000652427"/>
    </source>
</evidence>
<accession>A0ABX2MY43</accession>
<dbReference type="SUPFAM" id="SSF48452">
    <property type="entry name" value="TPR-like"/>
    <property type="match status" value="1"/>
</dbReference>
<proteinExistence type="predicted"/>
<name>A0ABX2MY43_9SPHN</name>
<dbReference type="InterPro" id="IPR019734">
    <property type="entry name" value="TPR_rpt"/>
</dbReference>
<reference evidence="1 2" key="1">
    <citation type="submission" date="2020-06" db="EMBL/GenBank/DDBJ databases">
        <authorList>
            <person name="Kim S.-J."/>
            <person name="Park S.-J."/>
        </authorList>
    </citation>
    <scope>NUCLEOTIDE SEQUENCE [LARGE SCALE GENOMIC DNA]</scope>
    <source>
        <strain evidence="1 2">SW-151</strain>
    </source>
</reference>
<protein>
    <recommendedName>
        <fullName evidence="3">Tetratricopeptide repeat protein</fullName>
    </recommendedName>
</protein>
<evidence type="ECO:0000313" key="1">
    <source>
        <dbReference type="EMBL" id="NVD26367.1"/>
    </source>
</evidence>
<evidence type="ECO:0008006" key="3">
    <source>
        <dbReference type="Google" id="ProtNLM"/>
    </source>
</evidence>
<dbReference type="SMART" id="SM00028">
    <property type="entry name" value="TPR"/>
    <property type="match status" value="5"/>
</dbReference>
<keyword evidence="2" id="KW-1185">Reference proteome</keyword>
<organism evidence="1 2">
    <name type="scientific">Parasphingorhabdus flavimaris</name>
    <dbReference type="NCBI Taxonomy" id="266812"/>
    <lineage>
        <taxon>Bacteria</taxon>
        <taxon>Pseudomonadati</taxon>
        <taxon>Pseudomonadota</taxon>
        <taxon>Alphaproteobacteria</taxon>
        <taxon>Sphingomonadales</taxon>
        <taxon>Sphingomonadaceae</taxon>
        <taxon>Parasphingorhabdus</taxon>
    </lineage>
</organism>
<dbReference type="Gene3D" id="1.25.40.10">
    <property type="entry name" value="Tetratricopeptide repeat domain"/>
    <property type="match status" value="1"/>
</dbReference>
<dbReference type="Pfam" id="PF14559">
    <property type="entry name" value="TPR_19"/>
    <property type="match status" value="1"/>
</dbReference>
<comment type="caution">
    <text evidence="1">The sequence shown here is derived from an EMBL/GenBank/DDBJ whole genome shotgun (WGS) entry which is preliminary data.</text>
</comment>
<dbReference type="Proteomes" id="UP000652427">
    <property type="component" value="Unassembled WGS sequence"/>
</dbReference>
<dbReference type="InterPro" id="IPR011990">
    <property type="entry name" value="TPR-like_helical_dom_sf"/>
</dbReference>
<gene>
    <name evidence="1" type="ORF">HUO14_00450</name>
</gene>
<sequence>MISSLLLPLLMQSVTPYGSPIDPVLLPSKPKNEQPVEAAAPVAKTATDIRFEQCLDQAADDPANGLLVANKWQIEGGGYLARNCLGFAYAGQEDWAKAVAEFVQAADGAQAAGDERAAIFWSQAGNAAFAGNDEQAALKYLATALEQDTLDGLLKGEVHLDMARVHVALNQYDEAKRQFALVHQLVPEDPLGWLLSATLARRMGDLAQAKTDIATAARLVTTDPAIALEAGNIAYEAGDLVNAKGSWQQAVKFGPDSPAAKAATRYLAQLEDSMAE</sequence>